<accession>A0ABY6Q2M4</accession>
<keyword evidence="1" id="KW-1133">Transmembrane helix</keyword>
<evidence type="ECO:0000256" key="1">
    <source>
        <dbReference type="SAM" id="Phobius"/>
    </source>
</evidence>
<protein>
    <recommendedName>
        <fullName evidence="4">DUF4386 domain-containing protein</fullName>
    </recommendedName>
</protein>
<keyword evidence="3" id="KW-1185">Reference proteome</keyword>
<evidence type="ECO:0008006" key="4">
    <source>
        <dbReference type="Google" id="ProtNLM"/>
    </source>
</evidence>
<name>A0ABY6Q2M4_9GAMM</name>
<dbReference type="Proteomes" id="UP001317963">
    <property type="component" value="Chromosome"/>
</dbReference>
<evidence type="ECO:0000313" key="2">
    <source>
        <dbReference type="EMBL" id="UZP73414.1"/>
    </source>
</evidence>
<sequence>MQSTTSNITVDASFDRSLNQFGFVTVILCILTGFSAALLPLDAPAGANATDTERLAWLAENMGSFVAGWVNQIIAMLSLSGFFLAIALRARHVAPLRVILAVGAVAMATMAFAIPKFMAIWTIPMLTEASVTGGSGSEMAETLLPLLNVSIPFSLYTSFDYLGFWLYALFAVLMMGAVDRIDKLSTITAASLGLFGLGFHVALMLLLTGVIGAADIEMVFGITFIPLLFLLLVMLAIFRRDRTPLGG</sequence>
<feature type="transmembrane region" description="Helical" evidence="1">
    <location>
        <begin position="190"/>
        <end position="212"/>
    </location>
</feature>
<feature type="transmembrane region" description="Helical" evidence="1">
    <location>
        <begin position="61"/>
        <end position="86"/>
    </location>
</feature>
<keyword evidence="1" id="KW-0472">Membrane</keyword>
<dbReference type="EMBL" id="CP036501">
    <property type="protein sequence ID" value="UZP73414.1"/>
    <property type="molecule type" value="Genomic_DNA"/>
</dbReference>
<proteinExistence type="predicted"/>
<dbReference type="RefSeq" id="WP_279242195.1">
    <property type="nucleotide sequence ID" value="NZ_CP036501.1"/>
</dbReference>
<evidence type="ECO:0000313" key="3">
    <source>
        <dbReference type="Proteomes" id="UP001317963"/>
    </source>
</evidence>
<feature type="transmembrane region" description="Helical" evidence="1">
    <location>
        <begin position="21"/>
        <end position="41"/>
    </location>
</feature>
<feature type="transmembrane region" description="Helical" evidence="1">
    <location>
        <begin position="161"/>
        <end position="178"/>
    </location>
</feature>
<keyword evidence="1" id="KW-0812">Transmembrane</keyword>
<organism evidence="2 3">
    <name type="scientific">Candidatus Paraluminiphilus aquimaris</name>
    <dbReference type="NCBI Taxonomy" id="2518994"/>
    <lineage>
        <taxon>Bacteria</taxon>
        <taxon>Pseudomonadati</taxon>
        <taxon>Pseudomonadota</taxon>
        <taxon>Gammaproteobacteria</taxon>
        <taxon>Cellvibrionales</taxon>
        <taxon>Halieaceae</taxon>
        <taxon>Candidatus Paraluminiphilus</taxon>
    </lineage>
</organism>
<feature type="transmembrane region" description="Helical" evidence="1">
    <location>
        <begin position="98"/>
        <end position="123"/>
    </location>
</feature>
<feature type="transmembrane region" description="Helical" evidence="1">
    <location>
        <begin position="218"/>
        <end position="238"/>
    </location>
</feature>
<gene>
    <name evidence="2" type="ORF">E0F26_01095</name>
</gene>
<reference evidence="2 3" key="1">
    <citation type="submission" date="2019-02" db="EMBL/GenBank/DDBJ databases">
        <title>Halieaceae_genomes.</title>
        <authorList>
            <person name="Li S.-H."/>
        </authorList>
    </citation>
    <scope>NUCLEOTIDE SEQUENCE [LARGE SCALE GENOMIC DNA]</scope>
    <source>
        <strain evidence="2 3">JH123</strain>
    </source>
</reference>